<evidence type="ECO:0000256" key="3">
    <source>
        <dbReference type="ARBA" id="ARBA00022837"/>
    </source>
</evidence>
<dbReference type="Proteomes" id="UP000265427">
    <property type="component" value="Unassembled WGS sequence"/>
</dbReference>
<evidence type="ECO:0000313" key="8">
    <source>
        <dbReference type="EMBL" id="RHX99321.1"/>
    </source>
</evidence>
<feature type="compositionally biased region" description="Acidic residues" evidence="6">
    <location>
        <begin position="175"/>
        <end position="186"/>
    </location>
</feature>
<dbReference type="SMART" id="SM00368">
    <property type="entry name" value="LRR_RI"/>
    <property type="match status" value="6"/>
</dbReference>
<dbReference type="PANTHER" id="PTHR31468:SF2">
    <property type="entry name" value="1,3-BETA-GLUCANOSYLTRANSFERASE GAS1"/>
    <property type="match status" value="1"/>
</dbReference>
<name>A0A396ZVR4_APHAT</name>
<gene>
    <name evidence="8" type="ORF">DYB36_006456</name>
</gene>
<dbReference type="InterPro" id="IPR011992">
    <property type="entry name" value="EF-hand-dom_pair"/>
</dbReference>
<dbReference type="GO" id="GO:0034411">
    <property type="term" value="P:cell wall (1-&gt;3)-beta-D-glucan biosynthetic process"/>
    <property type="evidence" value="ECO:0007669"/>
    <property type="project" value="TreeGrafter"/>
</dbReference>
<comment type="similarity">
    <text evidence="1">Belongs to the glycosyl hydrolase 72 family.</text>
</comment>
<evidence type="ECO:0000256" key="1">
    <source>
        <dbReference type="ARBA" id="ARBA00007528"/>
    </source>
</evidence>
<dbReference type="GO" id="GO:0005509">
    <property type="term" value="F:calcium ion binding"/>
    <property type="evidence" value="ECO:0007669"/>
    <property type="project" value="InterPro"/>
</dbReference>
<keyword evidence="3" id="KW-0106">Calcium</keyword>
<evidence type="ECO:0000256" key="5">
    <source>
        <dbReference type="ARBA" id="ARBA00023180"/>
    </source>
</evidence>
<dbReference type="Gene3D" id="1.10.238.10">
    <property type="entry name" value="EF-hand"/>
    <property type="match status" value="1"/>
</dbReference>
<dbReference type="GO" id="GO:0042124">
    <property type="term" value="F:1,3-beta-glucanosyltransferase activity"/>
    <property type="evidence" value="ECO:0007669"/>
    <property type="project" value="TreeGrafter"/>
</dbReference>
<dbReference type="PROSITE" id="PS50222">
    <property type="entry name" value="EF_HAND_2"/>
    <property type="match status" value="2"/>
</dbReference>
<dbReference type="InterPro" id="IPR002048">
    <property type="entry name" value="EF_hand_dom"/>
</dbReference>
<feature type="domain" description="EF-hand" evidence="7">
    <location>
        <begin position="610"/>
        <end position="645"/>
    </location>
</feature>
<evidence type="ECO:0000256" key="2">
    <source>
        <dbReference type="ARBA" id="ARBA00022729"/>
    </source>
</evidence>
<dbReference type="InterPro" id="IPR017853">
    <property type="entry name" value="GH"/>
</dbReference>
<keyword evidence="4" id="KW-1015">Disulfide bond</keyword>
<dbReference type="InterPro" id="IPR004886">
    <property type="entry name" value="Glucanosyltransferase"/>
</dbReference>
<dbReference type="PROSITE" id="PS00018">
    <property type="entry name" value="EF_HAND_1"/>
    <property type="match status" value="1"/>
</dbReference>
<dbReference type="GO" id="GO:0005886">
    <property type="term" value="C:plasma membrane"/>
    <property type="evidence" value="ECO:0007669"/>
    <property type="project" value="TreeGrafter"/>
</dbReference>
<sequence length="1319" mass="147817">MSWDPAVLEVGNVQREAGKHVVPPRDKLWAMSTVKLGANDDDRHALDVTLARLRTNTRVQAILKRDEAKFHPPVAPNVAYTPVVRARQSLLSKFSFHDTMTHLHPTAAAMPGVDDDDQDAQDKTADDQRVEKHQSLSRENQVKYFGESAKHAFYAHYKHMSSKQHLFRSSHPELATDDEPTSEEVLQDGGGVVPAPDITPRTRVVVGSLSNHRPAMPLIIRKHTTSVFDFSFQSLGDDYIRQFAACINALPFVEEINVRDNRLSDVGLNALLTAIHVNQLKLRKLDISENEIGDGAAKTMRLYIECKECTLKHLVMEKSDIDDFECAAFMTAFEKNTSVLELTMPRNRIGEAEQLNVVQPEITTGGEAIASMLYVNFTIAKLDISWNLLRLESGVTLAKSLEFNKKLLELHVAYNACGDAGAMMFGHVLTINTTLRTLDLSYNNVGCRGALVLASAASKTKTLRNLLLNGNNIGKEGGRALMFAMCSTQTDQGTRTVIQLVHPTVSTVFNSPLDVFYTKSVAKQRSASTSLQVDVFALLAVFRALHMAPTVETLEAILAHMKAHWTSDLDEQDFSCQFFHALFEITDEDGSGGLDATELQGIMEKLGSPMTDHDAMLAIAQYDLDSSGTIENFEFVELMKSHVRFQAFGSKHSLAGLDPNRFALRDAATGQIWHIPIEGRLEIHFVYEREAVLDMHDAKNRITDAGIAQLIRNINLQAKSPAEKLEMLYFAINESEILFSASQAYELLEQCGGLNKEVRVAAVSHALFQVITAKDAQRLVSTTLNLRERAKLKVDLGNAYAVIMGNPTAHFALDLVNRADRWVARKLVESAQTEKKMSIASKRGDTSQHMNWENFRNETLDGEKFVLTTSFFNSLPQCGHLEFDYALSHRRYEQLVKELAKDCVFIDIPDGAGQPAAPLDPVAKAKQRWKKLRDYVRHNQFLNMLNYARSHIFRIKNCREEVRLKLVQIETAVSDRYLTAEQASRIVMSMPSGFHGRVEAARVLFARLIDVGNFCEIFDLLDREDQSELVKSLGWLNIFNPEKPDRFYELDLSVLEDYNMAKILIRLAVIEEGDNWLDGYTYSPTRDEAPYPHWILPASWDADDTGKGEGPRRTGILRLVFTSKLEDGCIPDWDARREIKNRVLSLVMHIAGAALFSSVVALSNAQPPPTTGWLNPLVVKGSKFFDSASGDEFRVKGIAFYPRANTGKNFDANSVDWFTDDMEPIWRPHLEHLKALGINTIRLYAVDPTAPHDKFMCELSKLGIYAFVGMAAICEGCYVLDTEAPKCYTDAMFTRAMKIYNAFAVYDNVIVRCLSLKGL</sequence>
<feature type="compositionally biased region" description="Basic and acidic residues" evidence="6">
    <location>
        <begin position="120"/>
        <end position="136"/>
    </location>
</feature>
<keyword evidence="5" id="KW-0325">Glycoprotein</keyword>
<dbReference type="InterPro" id="IPR018247">
    <property type="entry name" value="EF_Hand_1_Ca_BS"/>
</dbReference>
<keyword evidence="2" id="KW-0732">Signal</keyword>
<dbReference type="CDD" id="cd00051">
    <property type="entry name" value="EFh"/>
    <property type="match status" value="1"/>
</dbReference>
<dbReference type="Pfam" id="PF03198">
    <property type="entry name" value="Glyco_hydro_72"/>
    <property type="match status" value="1"/>
</dbReference>
<dbReference type="VEuPathDB" id="FungiDB:H257_16218"/>
<dbReference type="Gene3D" id="3.80.10.10">
    <property type="entry name" value="Ribonuclease Inhibitor"/>
    <property type="match status" value="1"/>
</dbReference>
<dbReference type="SUPFAM" id="SSF51445">
    <property type="entry name" value="(Trans)glycosidases"/>
    <property type="match status" value="1"/>
</dbReference>
<dbReference type="Pfam" id="PF13516">
    <property type="entry name" value="LRR_6"/>
    <property type="match status" value="4"/>
</dbReference>
<reference evidence="8 9" key="1">
    <citation type="submission" date="2018-08" db="EMBL/GenBank/DDBJ databases">
        <title>Aphanomyces genome sequencing and annotation.</title>
        <authorList>
            <person name="Minardi D."/>
            <person name="Oidtmann B."/>
            <person name="Van Der Giezen M."/>
            <person name="Studholme D.J."/>
        </authorList>
    </citation>
    <scope>NUCLEOTIDE SEQUENCE [LARGE SCALE GENOMIC DNA]</scope>
    <source>
        <strain evidence="8 9">Kv</strain>
    </source>
</reference>
<protein>
    <recommendedName>
        <fullName evidence="7">EF-hand domain-containing protein</fullName>
    </recommendedName>
</protein>
<dbReference type="SUPFAM" id="SSF47473">
    <property type="entry name" value="EF-hand"/>
    <property type="match status" value="1"/>
</dbReference>
<dbReference type="VEuPathDB" id="FungiDB:H257_16217"/>
<dbReference type="InterPro" id="IPR032675">
    <property type="entry name" value="LRR_dom_sf"/>
</dbReference>
<dbReference type="EMBL" id="QUSZ01009275">
    <property type="protein sequence ID" value="RHX99321.1"/>
    <property type="molecule type" value="Genomic_DNA"/>
</dbReference>
<accession>A0A396ZVR4</accession>
<feature type="region of interest" description="Disordered" evidence="6">
    <location>
        <begin position="107"/>
        <end position="139"/>
    </location>
</feature>
<dbReference type="SUPFAM" id="SSF52047">
    <property type="entry name" value="RNI-like"/>
    <property type="match status" value="1"/>
</dbReference>
<dbReference type="SMART" id="SM00054">
    <property type="entry name" value="EFh"/>
    <property type="match status" value="2"/>
</dbReference>
<evidence type="ECO:0000256" key="4">
    <source>
        <dbReference type="ARBA" id="ARBA00023157"/>
    </source>
</evidence>
<feature type="domain" description="EF-hand" evidence="7">
    <location>
        <begin position="574"/>
        <end position="609"/>
    </location>
</feature>
<evidence type="ECO:0000259" key="7">
    <source>
        <dbReference type="PROSITE" id="PS50222"/>
    </source>
</evidence>
<comment type="caution">
    <text evidence="8">The sequence shown here is derived from an EMBL/GenBank/DDBJ whole genome shotgun (WGS) entry which is preliminary data.</text>
</comment>
<organism evidence="8 9">
    <name type="scientific">Aphanomyces astaci</name>
    <name type="common">Crayfish plague agent</name>
    <dbReference type="NCBI Taxonomy" id="112090"/>
    <lineage>
        <taxon>Eukaryota</taxon>
        <taxon>Sar</taxon>
        <taxon>Stramenopiles</taxon>
        <taxon>Oomycota</taxon>
        <taxon>Saprolegniomycetes</taxon>
        <taxon>Saprolegniales</taxon>
        <taxon>Verrucalvaceae</taxon>
        <taxon>Aphanomyces</taxon>
    </lineage>
</organism>
<dbReference type="PANTHER" id="PTHR31468">
    <property type="entry name" value="1,3-BETA-GLUCANOSYLTRANSFERASE GAS1"/>
    <property type="match status" value="1"/>
</dbReference>
<dbReference type="InterPro" id="IPR001611">
    <property type="entry name" value="Leu-rich_rpt"/>
</dbReference>
<feature type="region of interest" description="Disordered" evidence="6">
    <location>
        <begin position="170"/>
        <end position="194"/>
    </location>
</feature>
<evidence type="ECO:0000313" key="9">
    <source>
        <dbReference type="Proteomes" id="UP000265427"/>
    </source>
</evidence>
<proteinExistence type="inferred from homology"/>
<evidence type="ECO:0000256" key="6">
    <source>
        <dbReference type="SAM" id="MobiDB-lite"/>
    </source>
</evidence>
<dbReference type="Gene3D" id="3.20.20.80">
    <property type="entry name" value="Glycosidases"/>
    <property type="match status" value="1"/>
</dbReference>